<feature type="domain" description="Glycosyltransferase 2-like" evidence="2">
    <location>
        <begin position="77"/>
        <end position="226"/>
    </location>
</feature>
<keyword evidence="1" id="KW-1133">Transmembrane helix</keyword>
<keyword evidence="3" id="KW-0808">Transferase</keyword>
<sequence>MQNIDTLTIIVSVVLIFLALLTPFINPFFRSVRKKGYAQSKDNIIETCERPTTNSETSQKEGYPSISILLTPTDNAEVVSENLSLYLNQDYPSDFQVIVVAPEKDKETEDVLKQHTNERLYFTFIPDSSRYMSKKKLAITLGVKAAKYNWIAMADIFCKPSSENWLKTLADGISEKTDLIVGSTQYDEGTTDFKKFERFLTAQYLLREYAFKTPYRCEYNALMFKKDMFLNNEGFRGNLKYIRGEFDFIVNKYALKGNLTYIDNEEGTLIEPAPTDKMYRDKHLFYMEDRKHLERSTKHRLIFNIDQWALHLNYIALLAGGTFAGVTKNWIILGAAVLALLLTLSIRILIFYKRSKLLGVDIPLWKIIFYEIRIIWHNIKFMIMYRRADKYDFISHKL</sequence>
<evidence type="ECO:0000259" key="2">
    <source>
        <dbReference type="Pfam" id="PF00535"/>
    </source>
</evidence>
<dbReference type="EMBL" id="JRNQ01000023">
    <property type="protein sequence ID" value="KGF44936.1"/>
    <property type="molecule type" value="Genomic_DNA"/>
</dbReference>
<keyword evidence="1" id="KW-0472">Membrane</keyword>
<dbReference type="OrthoDB" id="9800276at2"/>
<dbReference type="SUPFAM" id="SSF53448">
    <property type="entry name" value="Nucleotide-diphospho-sugar transferases"/>
    <property type="match status" value="1"/>
</dbReference>
<evidence type="ECO:0000313" key="4">
    <source>
        <dbReference type="Proteomes" id="UP000029525"/>
    </source>
</evidence>
<dbReference type="RefSeq" id="WP_036866642.1">
    <property type="nucleotide sequence ID" value="NZ_JRNQ01000023.1"/>
</dbReference>
<dbReference type="Pfam" id="PF00535">
    <property type="entry name" value="Glycos_transf_2"/>
    <property type="match status" value="1"/>
</dbReference>
<dbReference type="AlphaFoldDB" id="A0A096AEG6"/>
<comment type="caution">
    <text evidence="3">The sequence shown here is derived from an EMBL/GenBank/DDBJ whole genome shotgun (WGS) entry which is preliminary data.</text>
</comment>
<dbReference type="GO" id="GO:0016740">
    <property type="term" value="F:transferase activity"/>
    <property type="evidence" value="ECO:0007669"/>
    <property type="project" value="UniProtKB-KW"/>
</dbReference>
<name>A0A096AEG6_9BACT</name>
<proteinExistence type="predicted"/>
<dbReference type="Gene3D" id="3.90.550.10">
    <property type="entry name" value="Spore Coat Polysaccharide Biosynthesis Protein SpsA, Chain A"/>
    <property type="match status" value="1"/>
</dbReference>
<reference evidence="3 4" key="1">
    <citation type="submission" date="2014-07" db="EMBL/GenBank/DDBJ databases">
        <authorList>
            <person name="McCorrison J."/>
            <person name="Sanka R."/>
            <person name="Torralba M."/>
            <person name="Gillis M."/>
            <person name="Haft D.H."/>
            <person name="Methe B."/>
            <person name="Sutton G."/>
            <person name="Nelson K.E."/>
        </authorList>
    </citation>
    <scope>NUCLEOTIDE SEQUENCE [LARGE SCALE GENOMIC DNA]</scope>
    <source>
        <strain evidence="3 4">DNF00320</strain>
    </source>
</reference>
<evidence type="ECO:0000256" key="1">
    <source>
        <dbReference type="SAM" id="Phobius"/>
    </source>
</evidence>
<evidence type="ECO:0000313" key="3">
    <source>
        <dbReference type="EMBL" id="KGF44936.1"/>
    </source>
</evidence>
<accession>A0A096AEG6</accession>
<keyword evidence="1" id="KW-0812">Transmembrane</keyword>
<organism evidence="3 4">
    <name type="scientific">Prevotella bivia DNF00320</name>
    <dbReference type="NCBI Taxonomy" id="1401068"/>
    <lineage>
        <taxon>Bacteria</taxon>
        <taxon>Pseudomonadati</taxon>
        <taxon>Bacteroidota</taxon>
        <taxon>Bacteroidia</taxon>
        <taxon>Bacteroidales</taxon>
        <taxon>Prevotellaceae</taxon>
        <taxon>Prevotella</taxon>
    </lineage>
</organism>
<dbReference type="InterPro" id="IPR029044">
    <property type="entry name" value="Nucleotide-diphossugar_trans"/>
</dbReference>
<feature type="transmembrane region" description="Helical" evidence="1">
    <location>
        <begin position="6"/>
        <end position="25"/>
    </location>
</feature>
<feature type="transmembrane region" description="Helical" evidence="1">
    <location>
        <begin position="330"/>
        <end position="350"/>
    </location>
</feature>
<dbReference type="InterPro" id="IPR001173">
    <property type="entry name" value="Glyco_trans_2-like"/>
</dbReference>
<protein>
    <submittedName>
        <fullName evidence="3">Glycosyl transferase family 2</fullName>
    </submittedName>
</protein>
<dbReference type="Proteomes" id="UP000029525">
    <property type="component" value="Unassembled WGS sequence"/>
</dbReference>
<gene>
    <name evidence="3" type="ORF">HMPREF0647_04595</name>
</gene>